<comment type="caution">
    <text evidence="1">The sequence shown here is derived from an EMBL/GenBank/DDBJ whole genome shotgun (WGS) entry which is preliminary data.</text>
</comment>
<sequence length="73" mass="8102">MRVDPLISALLTVAQYYRTDRHGAELDQGSSPHRCCCWAPPQLDIRKACLCRGTRPSEETPARTLRCGGFTAP</sequence>
<proteinExistence type="predicted"/>
<keyword evidence="2" id="KW-1185">Reference proteome</keyword>
<evidence type="ECO:0000313" key="2">
    <source>
        <dbReference type="Proteomes" id="UP001221898"/>
    </source>
</evidence>
<protein>
    <submittedName>
        <fullName evidence="1">Uncharacterized protein</fullName>
    </submittedName>
</protein>
<reference evidence="1" key="1">
    <citation type="journal article" date="2023" name="Science">
        <title>Genome structures resolve the early diversification of teleost fishes.</title>
        <authorList>
            <person name="Parey E."/>
            <person name="Louis A."/>
            <person name="Montfort J."/>
            <person name="Bouchez O."/>
            <person name="Roques C."/>
            <person name="Iampietro C."/>
            <person name="Lluch J."/>
            <person name="Castinel A."/>
            <person name="Donnadieu C."/>
            <person name="Desvignes T."/>
            <person name="Floi Bucao C."/>
            <person name="Jouanno E."/>
            <person name="Wen M."/>
            <person name="Mejri S."/>
            <person name="Dirks R."/>
            <person name="Jansen H."/>
            <person name="Henkel C."/>
            <person name="Chen W.J."/>
            <person name="Zahm M."/>
            <person name="Cabau C."/>
            <person name="Klopp C."/>
            <person name="Thompson A.W."/>
            <person name="Robinson-Rechavi M."/>
            <person name="Braasch I."/>
            <person name="Lecointre G."/>
            <person name="Bobe J."/>
            <person name="Postlethwait J.H."/>
            <person name="Berthelot C."/>
            <person name="Roest Crollius H."/>
            <person name="Guiguen Y."/>
        </authorList>
    </citation>
    <scope>NUCLEOTIDE SEQUENCE</scope>
    <source>
        <strain evidence="1">NC1722</strain>
    </source>
</reference>
<gene>
    <name evidence="1" type="ORF">AAFF_G00231510</name>
</gene>
<organism evidence="1 2">
    <name type="scientific">Aldrovandia affinis</name>
    <dbReference type="NCBI Taxonomy" id="143900"/>
    <lineage>
        <taxon>Eukaryota</taxon>
        <taxon>Metazoa</taxon>
        <taxon>Chordata</taxon>
        <taxon>Craniata</taxon>
        <taxon>Vertebrata</taxon>
        <taxon>Euteleostomi</taxon>
        <taxon>Actinopterygii</taxon>
        <taxon>Neopterygii</taxon>
        <taxon>Teleostei</taxon>
        <taxon>Notacanthiformes</taxon>
        <taxon>Halosauridae</taxon>
        <taxon>Aldrovandia</taxon>
    </lineage>
</organism>
<dbReference type="EMBL" id="JAINUG010000302">
    <property type="protein sequence ID" value="KAJ8379060.1"/>
    <property type="molecule type" value="Genomic_DNA"/>
</dbReference>
<evidence type="ECO:0000313" key="1">
    <source>
        <dbReference type="EMBL" id="KAJ8379060.1"/>
    </source>
</evidence>
<dbReference type="Proteomes" id="UP001221898">
    <property type="component" value="Unassembled WGS sequence"/>
</dbReference>
<name>A0AAD7RFF1_9TELE</name>
<dbReference type="AlphaFoldDB" id="A0AAD7RFF1"/>
<accession>A0AAD7RFF1</accession>